<feature type="transmembrane region" description="Helical" evidence="4">
    <location>
        <begin position="21"/>
        <end position="46"/>
    </location>
</feature>
<proteinExistence type="predicted"/>
<sequence>MNLRPSETITNNQLTFGLKLVIADGLSAEAMVVFTSGTFLTAMAIHMGASNFQLGLLAALPTFTTIFQLASIWLVQKFNNRKIISALFNLLARLPLLAIGIMPLLFKGSTTIQVLLVLLFFQHIFGDIAGASWNAWMKDLIPGERLGSFFSRRSRIAQTLNVTLSLATAICIDYVKTHYPAQEITAYTTLFLAGGALGMFSVFLLLRTPEPKPIPIDGKVLKLFSKAVTDKNFRHLLAFNSLWAFALNLATPFFAVFMMKTIGLPLSYVIALGIISQLSSIASLQLWGRYSDRFSNKTIIRVCAPVYITCILAFAFTAMPASLLTRLTLLTVIYLTSGIATAGINLALSNIGIKLAPKSEAIVYITAKSMFVAFFSTIAPMIGGLLADFFTTHQIAWNIQLKSADGINNLKLLNLQGWNYFFLIGGFLAILSLRLLTKVKEQGEVHKRKAVTHMRASLNRKLRKNVSRRVVNDVSAPTLTAKIK</sequence>
<evidence type="ECO:0000256" key="2">
    <source>
        <dbReference type="ARBA" id="ARBA00022989"/>
    </source>
</evidence>
<feature type="transmembrane region" description="Helical" evidence="4">
    <location>
        <begin position="265"/>
        <end position="287"/>
    </location>
</feature>
<dbReference type="CDD" id="cd06174">
    <property type="entry name" value="MFS"/>
    <property type="match status" value="1"/>
</dbReference>
<dbReference type="InterPro" id="IPR011701">
    <property type="entry name" value="MFS"/>
</dbReference>
<dbReference type="PANTHER" id="PTHR23526:SF2">
    <property type="entry name" value="MAJOR FACILITATOR SUPERFAMILY (MFS) PROFILE DOMAIN-CONTAINING PROTEIN"/>
    <property type="match status" value="1"/>
</dbReference>
<evidence type="ECO:0000256" key="3">
    <source>
        <dbReference type="ARBA" id="ARBA00023136"/>
    </source>
</evidence>
<gene>
    <name evidence="5" type="ORF">SAMN05216464_11195</name>
</gene>
<dbReference type="EMBL" id="FNAI01000011">
    <property type="protein sequence ID" value="SDE96357.1"/>
    <property type="molecule type" value="Genomic_DNA"/>
</dbReference>
<feature type="transmembrane region" description="Helical" evidence="4">
    <location>
        <begin position="299"/>
        <end position="321"/>
    </location>
</feature>
<keyword evidence="6" id="KW-1185">Reference proteome</keyword>
<dbReference type="GO" id="GO:0022857">
    <property type="term" value="F:transmembrane transporter activity"/>
    <property type="evidence" value="ECO:0007669"/>
    <property type="project" value="InterPro"/>
</dbReference>
<evidence type="ECO:0000313" key="6">
    <source>
        <dbReference type="Proteomes" id="UP000199072"/>
    </source>
</evidence>
<accession>A0A1G7H7E6</accession>
<feature type="transmembrane region" description="Helical" evidence="4">
    <location>
        <begin position="418"/>
        <end position="437"/>
    </location>
</feature>
<feature type="transmembrane region" description="Helical" evidence="4">
    <location>
        <begin position="236"/>
        <end position="259"/>
    </location>
</feature>
<organism evidence="5 6">
    <name type="scientific">Mucilaginibacter pineti</name>
    <dbReference type="NCBI Taxonomy" id="1391627"/>
    <lineage>
        <taxon>Bacteria</taxon>
        <taxon>Pseudomonadati</taxon>
        <taxon>Bacteroidota</taxon>
        <taxon>Sphingobacteriia</taxon>
        <taxon>Sphingobacteriales</taxon>
        <taxon>Sphingobacteriaceae</taxon>
        <taxon>Mucilaginibacter</taxon>
    </lineage>
</organism>
<evidence type="ECO:0000256" key="4">
    <source>
        <dbReference type="SAM" id="Phobius"/>
    </source>
</evidence>
<dbReference type="AlphaFoldDB" id="A0A1G7H7E6"/>
<evidence type="ECO:0000313" key="5">
    <source>
        <dbReference type="EMBL" id="SDE96357.1"/>
    </source>
</evidence>
<feature type="transmembrane region" description="Helical" evidence="4">
    <location>
        <begin position="327"/>
        <end position="349"/>
    </location>
</feature>
<keyword evidence="1 4" id="KW-0812">Transmembrane</keyword>
<dbReference type="PANTHER" id="PTHR23526">
    <property type="entry name" value="INTEGRAL MEMBRANE TRANSPORT PROTEIN-RELATED"/>
    <property type="match status" value="1"/>
</dbReference>
<evidence type="ECO:0000256" key="1">
    <source>
        <dbReference type="ARBA" id="ARBA00022692"/>
    </source>
</evidence>
<feature type="transmembrane region" description="Helical" evidence="4">
    <location>
        <begin position="52"/>
        <end position="75"/>
    </location>
</feature>
<dbReference type="Pfam" id="PF07690">
    <property type="entry name" value="MFS_1"/>
    <property type="match status" value="1"/>
</dbReference>
<dbReference type="OrthoDB" id="9772882at2"/>
<feature type="transmembrane region" description="Helical" evidence="4">
    <location>
        <begin position="87"/>
        <end position="106"/>
    </location>
</feature>
<dbReference type="RefSeq" id="WP_091152440.1">
    <property type="nucleotide sequence ID" value="NZ_FNAI01000011.1"/>
</dbReference>
<name>A0A1G7H7E6_9SPHI</name>
<reference evidence="5 6" key="1">
    <citation type="submission" date="2016-10" db="EMBL/GenBank/DDBJ databases">
        <authorList>
            <person name="de Groot N.N."/>
        </authorList>
    </citation>
    <scope>NUCLEOTIDE SEQUENCE [LARGE SCALE GENOMIC DNA]</scope>
    <source>
        <strain evidence="5 6">47C3B</strain>
    </source>
</reference>
<dbReference type="SUPFAM" id="SSF103473">
    <property type="entry name" value="MFS general substrate transporter"/>
    <property type="match status" value="1"/>
</dbReference>
<feature type="transmembrane region" description="Helical" evidence="4">
    <location>
        <begin position="361"/>
        <end position="382"/>
    </location>
</feature>
<dbReference type="STRING" id="1391627.SAMN05216464_11195"/>
<dbReference type="Gene3D" id="1.20.1250.20">
    <property type="entry name" value="MFS general substrate transporter like domains"/>
    <property type="match status" value="2"/>
</dbReference>
<keyword evidence="2 4" id="KW-1133">Transmembrane helix</keyword>
<dbReference type="InterPro" id="IPR036259">
    <property type="entry name" value="MFS_trans_sf"/>
</dbReference>
<dbReference type="InterPro" id="IPR052528">
    <property type="entry name" value="Sugar_transport-like"/>
</dbReference>
<feature type="transmembrane region" description="Helical" evidence="4">
    <location>
        <begin position="187"/>
        <end position="206"/>
    </location>
</feature>
<dbReference type="Proteomes" id="UP000199072">
    <property type="component" value="Unassembled WGS sequence"/>
</dbReference>
<protein>
    <submittedName>
        <fullName evidence="5">Major Facilitator Superfamily protein</fullName>
    </submittedName>
</protein>
<keyword evidence="3 4" id="KW-0472">Membrane</keyword>